<dbReference type="GO" id="GO:0048039">
    <property type="term" value="F:ubiquinone binding"/>
    <property type="evidence" value="ECO:0007669"/>
    <property type="project" value="TreeGrafter"/>
</dbReference>
<comment type="function">
    <text evidence="1">Core subunit of the mitochondrial membrane respiratory chain NADH dehydrogenase (Complex I) that is believed to belong to the minimal assembly required for catalysis. Complex I functions in the transfer of electrons from NADH to the respiratory chain. The immediate electron acceptor for the enzyme is believed to be ubiquinone.</text>
</comment>
<dbReference type="GO" id="GO:0015990">
    <property type="term" value="P:electron transport coupled proton transport"/>
    <property type="evidence" value="ECO:0007669"/>
    <property type="project" value="TreeGrafter"/>
</dbReference>
<dbReference type="PANTHER" id="PTHR43507:SF20">
    <property type="entry name" value="NADH-UBIQUINONE OXIDOREDUCTASE CHAIN 4"/>
    <property type="match status" value="1"/>
</dbReference>
<dbReference type="PANTHER" id="PTHR43507">
    <property type="entry name" value="NADH-UBIQUINONE OXIDOREDUCTASE CHAIN 4"/>
    <property type="match status" value="1"/>
</dbReference>
<evidence type="ECO:0000256" key="13">
    <source>
        <dbReference type="ARBA" id="ARBA00023075"/>
    </source>
</evidence>
<evidence type="ECO:0000256" key="9">
    <source>
        <dbReference type="ARBA" id="ARBA00022967"/>
    </source>
</evidence>
<dbReference type="EC" id="7.1.1.2" evidence="4 17"/>
<feature type="domain" description="NADH:ubiquinone oxidoreductase chain 4 N-terminal" evidence="19">
    <location>
        <begin position="2"/>
        <end position="96"/>
    </location>
</feature>
<keyword evidence="14 17" id="KW-0496">Mitochondrion</keyword>
<dbReference type="CTD" id="4538"/>
<keyword evidence="15 17" id="KW-0472">Membrane</keyword>
<feature type="transmembrane region" description="Helical" evidence="17">
    <location>
        <begin position="134"/>
        <end position="156"/>
    </location>
</feature>
<dbReference type="InterPro" id="IPR003918">
    <property type="entry name" value="NADH_UbQ_OxRdtase"/>
</dbReference>
<evidence type="ECO:0000256" key="5">
    <source>
        <dbReference type="ARBA" id="ARBA00021006"/>
    </source>
</evidence>
<keyword evidence="6 17" id="KW-0813">Transport</keyword>
<feature type="transmembrane region" description="Helical" evidence="17">
    <location>
        <begin position="418"/>
        <end position="438"/>
    </location>
</feature>
<dbReference type="PRINTS" id="PR01437">
    <property type="entry name" value="NUOXDRDTASE4"/>
</dbReference>
<feature type="transmembrane region" description="Helical" evidence="17">
    <location>
        <begin position="270"/>
        <end position="291"/>
    </location>
</feature>
<dbReference type="EMBL" id="MH618637">
    <property type="protein sequence ID" value="AXH81656.1"/>
    <property type="molecule type" value="Genomic_DNA"/>
</dbReference>
<evidence type="ECO:0000256" key="1">
    <source>
        <dbReference type="ARBA" id="ARBA00003257"/>
    </source>
</evidence>
<dbReference type="RefSeq" id="YP_009515323.1">
    <property type="nucleotide sequence ID" value="NC_039394.1"/>
</dbReference>
<gene>
    <name evidence="20" type="primary">ND4</name>
</gene>
<feature type="domain" description="NADH:quinone oxidoreductase/Mrp antiporter transmembrane" evidence="18">
    <location>
        <begin position="102"/>
        <end position="385"/>
    </location>
</feature>
<evidence type="ECO:0000313" key="20">
    <source>
        <dbReference type="EMBL" id="AXH81656.1"/>
    </source>
</evidence>
<evidence type="ECO:0000256" key="11">
    <source>
        <dbReference type="ARBA" id="ARBA00022989"/>
    </source>
</evidence>
<feature type="transmembrane region" description="Helical" evidence="17">
    <location>
        <begin position="374"/>
        <end position="397"/>
    </location>
</feature>
<keyword evidence="11 17" id="KW-1133">Transmembrane helix</keyword>
<keyword evidence="7 17" id="KW-0679">Respiratory chain</keyword>
<dbReference type="GO" id="GO:0008137">
    <property type="term" value="F:NADH dehydrogenase (ubiquinone) activity"/>
    <property type="evidence" value="ECO:0007669"/>
    <property type="project" value="UniProtKB-UniRule"/>
</dbReference>
<comment type="function">
    <text evidence="17">Core subunit of the mitochondrial membrane respiratory chain NADH dehydrogenase (Complex I) which catalyzes electron transfer from NADH through the respiratory chain, using ubiquinone as an electron acceptor. Essential for the catalytic activity and assembly of complex I.</text>
</comment>
<evidence type="ECO:0000256" key="12">
    <source>
        <dbReference type="ARBA" id="ARBA00023027"/>
    </source>
</evidence>
<feature type="transmembrane region" description="Helical" evidence="17">
    <location>
        <begin position="176"/>
        <end position="195"/>
    </location>
</feature>
<evidence type="ECO:0000256" key="7">
    <source>
        <dbReference type="ARBA" id="ARBA00022660"/>
    </source>
</evidence>
<geneLocation type="mitochondrion" evidence="20"/>
<evidence type="ECO:0000256" key="8">
    <source>
        <dbReference type="ARBA" id="ARBA00022692"/>
    </source>
</evidence>
<keyword evidence="13 17" id="KW-0830">Ubiquinone</keyword>
<comment type="similarity">
    <text evidence="3 17">Belongs to the complex I subunit 4 family.</text>
</comment>
<feature type="transmembrane region" description="Helical" evidence="17">
    <location>
        <begin position="52"/>
        <end position="71"/>
    </location>
</feature>
<dbReference type="Pfam" id="PF01059">
    <property type="entry name" value="Oxidored_q5_N"/>
    <property type="match status" value="1"/>
</dbReference>
<feature type="transmembrane region" description="Helical" evidence="17">
    <location>
        <begin position="297"/>
        <end position="319"/>
    </location>
</feature>
<feature type="transmembrane region" description="Helical" evidence="17">
    <location>
        <begin position="83"/>
        <end position="101"/>
    </location>
</feature>
<feature type="transmembrane region" description="Helical" evidence="17">
    <location>
        <begin position="107"/>
        <end position="127"/>
    </location>
</feature>
<keyword evidence="10 17" id="KW-0249">Electron transport</keyword>
<dbReference type="Pfam" id="PF00361">
    <property type="entry name" value="Proton_antipo_M"/>
    <property type="match status" value="1"/>
</dbReference>
<keyword evidence="12 17" id="KW-0520">NAD</keyword>
<dbReference type="InterPro" id="IPR001750">
    <property type="entry name" value="ND/Mrp_TM"/>
</dbReference>
<proteinExistence type="inferred from homology"/>
<evidence type="ECO:0000259" key="18">
    <source>
        <dbReference type="Pfam" id="PF00361"/>
    </source>
</evidence>
<evidence type="ECO:0000256" key="6">
    <source>
        <dbReference type="ARBA" id="ARBA00022448"/>
    </source>
</evidence>
<feature type="transmembrane region" description="Helical" evidence="17">
    <location>
        <begin position="7"/>
        <end position="32"/>
    </location>
</feature>
<comment type="subcellular location">
    <subcellularLocation>
        <location evidence="2 17">Mitochondrion membrane</location>
        <topology evidence="2 17">Multi-pass membrane protein</topology>
    </subcellularLocation>
</comment>
<feature type="transmembrane region" description="Helical" evidence="17">
    <location>
        <begin position="245"/>
        <end position="263"/>
    </location>
</feature>
<evidence type="ECO:0000256" key="4">
    <source>
        <dbReference type="ARBA" id="ARBA00012944"/>
    </source>
</evidence>
<protein>
    <recommendedName>
        <fullName evidence="5 17">NADH-ubiquinone oxidoreductase chain 4</fullName>
        <ecNumber evidence="4 17">7.1.1.2</ecNumber>
    </recommendedName>
</protein>
<dbReference type="GeneID" id="38088882"/>
<feature type="transmembrane region" description="Helical" evidence="17">
    <location>
        <begin position="207"/>
        <end position="225"/>
    </location>
</feature>
<keyword evidence="9" id="KW-1278">Translocase</keyword>
<feature type="transmembrane region" description="Helical" evidence="17">
    <location>
        <begin position="331"/>
        <end position="354"/>
    </location>
</feature>
<dbReference type="GO" id="GO:0042773">
    <property type="term" value="P:ATP synthesis coupled electron transport"/>
    <property type="evidence" value="ECO:0007669"/>
    <property type="project" value="InterPro"/>
</dbReference>
<evidence type="ECO:0000256" key="2">
    <source>
        <dbReference type="ARBA" id="ARBA00004225"/>
    </source>
</evidence>
<evidence type="ECO:0000256" key="3">
    <source>
        <dbReference type="ARBA" id="ARBA00009025"/>
    </source>
</evidence>
<comment type="catalytic activity">
    <reaction evidence="16 17">
        <text>a ubiquinone + NADH + 5 H(+)(in) = a ubiquinol + NAD(+) + 4 H(+)(out)</text>
        <dbReference type="Rhea" id="RHEA:29091"/>
        <dbReference type="Rhea" id="RHEA-COMP:9565"/>
        <dbReference type="Rhea" id="RHEA-COMP:9566"/>
        <dbReference type="ChEBI" id="CHEBI:15378"/>
        <dbReference type="ChEBI" id="CHEBI:16389"/>
        <dbReference type="ChEBI" id="CHEBI:17976"/>
        <dbReference type="ChEBI" id="CHEBI:57540"/>
        <dbReference type="ChEBI" id="CHEBI:57945"/>
        <dbReference type="EC" id="7.1.1.2"/>
    </reaction>
</comment>
<reference evidence="20" key="1">
    <citation type="journal article" date="2018" name="Hydrobiologia">
        <title>The first complete mitochondrial genome of Limnadia lenticularis (Branchiopoda, Spinicaudata), with new insights on its phylogeography and on the taxonomy of the genus.</title>
        <authorList>
            <person name="Bellec L."/>
            <person name="Debruyne R."/>
            <person name="Utge J."/>
            <person name="Rabet N."/>
        </authorList>
    </citation>
    <scope>NUCLEOTIDE SEQUENCE</scope>
</reference>
<dbReference type="GO" id="GO:0031966">
    <property type="term" value="C:mitochondrial membrane"/>
    <property type="evidence" value="ECO:0007669"/>
    <property type="project" value="UniProtKB-SubCell"/>
</dbReference>
<sequence length="440" mass="49412">MLSLMLSLIFSLSLSPKNWIFTIMWLSGLMIILPKEWSFNMMNYNFMLLDNISFSLTTLSVWICILMIMSSFKIKMYKNMDKLFMVVLISLLFSLFGSFTTSNLLTFYIMFETSLIPTALLILGWGYQPERWQAFIYLLFYTLFASLPLLATIFWVMELQGSLEMPMLHNHTKMTYSILFVTLNLAFLVKLPIYFCHSWLPKAHVEAPIAGSMILAGVLLKLGGYGLMRCLPLITSSVSKIFNPWLMSMVIWGGVFASMICLRQNDTKSLIAYSSVAHMSLVCVSILTLFTSGWLGALMMMIAHGLISSALFCLANIIYERSGSRSLLLNKGFISLMPSMSPIWFLAIACSMAAPPSLNFISEIILVSSSLSFSLHLILPIAVISFLSAAYSLYLFSNSQHGSLSKMCVGHSGKVQEFLIIFSHLWPCVTLPLILSSMTV</sequence>
<evidence type="ECO:0000256" key="10">
    <source>
        <dbReference type="ARBA" id="ARBA00022982"/>
    </source>
</evidence>
<dbReference type="GO" id="GO:0003954">
    <property type="term" value="F:NADH dehydrogenase activity"/>
    <property type="evidence" value="ECO:0007669"/>
    <property type="project" value="TreeGrafter"/>
</dbReference>
<evidence type="ECO:0000256" key="15">
    <source>
        <dbReference type="ARBA" id="ARBA00023136"/>
    </source>
</evidence>
<evidence type="ECO:0000256" key="14">
    <source>
        <dbReference type="ARBA" id="ARBA00023128"/>
    </source>
</evidence>
<keyword evidence="8 17" id="KW-0812">Transmembrane</keyword>
<dbReference type="InterPro" id="IPR000260">
    <property type="entry name" value="NADH4_N"/>
</dbReference>
<dbReference type="AlphaFoldDB" id="A0A3G1RRX7"/>
<organism evidence="20">
    <name type="scientific">Limnadia lenticularis</name>
    <dbReference type="NCBI Taxonomy" id="84336"/>
    <lineage>
        <taxon>Eukaryota</taxon>
        <taxon>Metazoa</taxon>
        <taxon>Ecdysozoa</taxon>
        <taxon>Arthropoda</taxon>
        <taxon>Crustacea</taxon>
        <taxon>Branchiopoda</taxon>
        <taxon>Diplostraca</taxon>
        <taxon>Spinicaudata</taxon>
        <taxon>Limnadiidae</taxon>
        <taxon>Limnadia</taxon>
    </lineage>
</organism>
<name>A0A3G1RRX7_9CRUS</name>
<evidence type="ECO:0000259" key="19">
    <source>
        <dbReference type="Pfam" id="PF01059"/>
    </source>
</evidence>
<evidence type="ECO:0000256" key="16">
    <source>
        <dbReference type="ARBA" id="ARBA00049551"/>
    </source>
</evidence>
<accession>A0A3G1RRX7</accession>
<evidence type="ECO:0000256" key="17">
    <source>
        <dbReference type="RuleBase" id="RU003297"/>
    </source>
</evidence>